<proteinExistence type="inferred from homology"/>
<reference evidence="7" key="1">
    <citation type="journal article" date="2021" name="Int. J. Syst. Evol. Microbiol.">
        <title>Actinocatenispora comari sp. nov., an endophytic actinomycete isolated from aerial parts of Comarum salesowianum.</title>
        <authorList>
            <person name="Oyunbileg N."/>
            <person name="Iizaka Y."/>
            <person name="Hamada M."/>
            <person name="Davaapurev B.O."/>
            <person name="Fukumoto A."/>
            <person name="Tsetseg B."/>
            <person name="Kato F."/>
            <person name="Tamura T."/>
            <person name="Batkhuu J."/>
            <person name="Anzai Y."/>
        </authorList>
    </citation>
    <scope>NUCLEOTIDE SEQUENCE [LARGE SCALE GENOMIC DNA]</scope>
    <source>
        <strain evidence="7">NUM-2625</strain>
    </source>
</reference>
<dbReference type="InterPro" id="IPR000719">
    <property type="entry name" value="Prot_kinase_dom"/>
</dbReference>
<dbReference type="PROSITE" id="PS50011">
    <property type="entry name" value="PROTEIN_KINASE_DOM"/>
    <property type="match status" value="1"/>
</dbReference>
<dbReference type="InterPro" id="IPR011009">
    <property type="entry name" value="Kinase-like_dom_sf"/>
</dbReference>
<dbReference type="InterPro" id="IPR051931">
    <property type="entry name" value="PAK3-like"/>
</dbReference>
<gene>
    <name evidence="6" type="ORF">NUM_51270</name>
</gene>
<keyword evidence="7" id="KW-1185">Reference proteome</keyword>
<dbReference type="PANTHER" id="PTHR45832:SF22">
    <property type="entry name" value="SERINE_THREONINE-PROTEIN KINASE SAMKA-RELATED"/>
    <property type="match status" value="1"/>
</dbReference>
<organism evidence="6 7">
    <name type="scientific">Actinocatenispora comari</name>
    <dbReference type="NCBI Taxonomy" id="2807577"/>
    <lineage>
        <taxon>Bacteria</taxon>
        <taxon>Bacillati</taxon>
        <taxon>Actinomycetota</taxon>
        <taxon>Actinomycetes</taxon>
        <taxon>Micromonosporales</taxon>
        <taxon>Micromonosporaceae</taxon>
        <taxon>Actinocatenispora</taxon>
    </lineage>
</organism>
<evidence type="ECO:0000256" key="4">
    <source>
        <dbReference type="SAM" id="MobiDB-lite"/>
    </source>
</evidence>
<evidence type="ECO:0000256" key="3">
    <source>
        <dbReference type="ARBA" id="ARBA00022840"/>
    </source>
</evidence>
<feature type="domain" description="Protein kinase" evidence="5">
    <location>
        <begin position="1"/>
        <end position="283"/>
    </location>
</feature>
<dbReference type="GO" id="GO:0004672">
    <property type="term" value="F:protein kinase activity"/>
    <property type="evidence" value="ECO:0007669"/>
    <property type="project" value="InterPro"/>
</dbReference>
<dbReference type="GO" id="GO:0005524">
    <property type="term" value="F:ATP binding"/>
    <property type="evidence" value="ECO:0007669"/>
    <property type="project" value="UniProtKB-KW"/>
</dbReference>
<feature type="compositionally biased region" description="Basic and acidic residues" evidence="4">
    <location>
        <begin position="333"/>
        <end position="345"/>
    </location>
</feature>
<dbReference type="Proteomes" id="UP000614996">
    <property type="component" value="Unassembled WGS sequence"/>
</dbReference>
<keyword evidence="2" id="KW-0547">Nucleotide-binding</keyword>
<comment type="caution">
    <text evidence="6">The sequence shown here is derived from an EMBL/GenBank/DDBJ whole genome shotgun (WGS) entry which is preliminary data.</text>
</comment>
<feature type="compositionally biased region" description="Low complexity" evidence="4">
    <location>
        <begin position="309"/>
        <end position="320"/>
    </location>
</feature>
<protein>
    <recommendedName>
        <fullName evidence="5">Protein kinase domain-containing protein</fullName>
    </recommendedName>
</protein>
<dbReference type="RefSeq" id="WP_207127533.1">
    <property type="nucleotide sequence ID" value="NZ_BOPO01000109.1"/>
</dbReference>
<dbReference type="PANTHER" id="PTHR45832">
    <property type="entry name" value="SERINE/THREONINE-PROTEIN KINASE SAMKA-RELATED-RELATED"/>
    <property type="match status" value="1"/>
</dbReference>
<dbReference type="Gene3D" id="1.10.510.10">
    <property type="entry name" value="Transferase(Phosphotransferase) domain 1"/>
    <property type="match status" value="1"/>
</dbReference>
<dbReference type="Pfam" id="PF00069">
    <property type="entry name" value="Pkinase"/>
    <property type="match status" value="1"/>
</dbReference>
<evidence type="ECO:0000313" key="6">
    <source>
        <dbReference type="EMBL" id="GIL29873.1"/>
    </source>
</evidence>
<dbReference type="CDD" id="cd13973">
    <property type="entry name" value="PK_MviN-like"/>
    <property type="match status" value="1"/>
</dbReference>
<sequence length="482" mass="50716">MTQVGAPAVGEVLADRYRLEEHIHDDSTGRQVWRGVDVILRRPVTIVLKYPGGDSANDMLQAAVAASRVVHPHTVGVYDAVDEGERAYVVREYVDGHPLREIVATDGPLDPVRATAVAYAIADALAAIHETGVAHGNVHPNTVLLGAERIVLADARASADASQEGDIRGLGGVLYCALTGTWPAELPGDFGLPPAPTVDGKLAAPRQVRPDVPNYIDALTMDLLDDQLAAPTAAELSGELARLNIANEVSGPLDLVTVETPDPPEKRPRWKKLTVGIAGLAVISLLGLLIGTKWLNSNTSDGSGGPGGTSTSQSTPGGNSAPTAIKPANIRIVDPDQGDRTELDGARSAIDDSATTQWETQDYKQANFGNFKRGMGILLDLGKVRDISTVSVVLSDGGATVGLRMGKSDPANGGASTTATDDSVVSSYKQVPGAEQQVVQVTKSWTLSGVKTRYLMVWITKLPQAQDGGYQLGVKDIKVRGQ</sequence>
<dbReference type="SMART" id="SM00220">
    <property type="entry name" value="S_TKc"/>
    <property type="match status" value="1"/>
</dbReference>
<evidence type="ECO:0000256" key="1">
    <source>
        <dbReference type="ARBA" id="ARBA00008874"/>
    </source>
</evidence>
<dbReference type="SUPFAM" id="SSF56112">
    <property type="entry name" value="Protein kinase-like (PK-like)"/>
    <property type="match status" value="1"/>
</dbReference>
<feature type="region of interest" description="Disordered" evidence="4">
    <location>
        <begin position="299"/>
        <end position="354"/>
    </location>
</feature>
<dbReference type="AlphaFoldDB" id="A0A8J4ENJ0"/>
<keyword evidence="3" id="KW-0067">ATP-binding</keyword>
<accession>A0A8J4ENJ0</accession>
<dbReference type="Gene3D" id="2.60.120.260">
    <property type="entry name" value="Galactose-binding domain-like"/>
    <property type="match status" value="1"/>
</dbReference>
<evidence type="ECO:0000256" key="2">
    <source>
        <dbReference type="ARBA" id="ARBA00022741"/>
    </source>
</evidence>
<dbReference type="EMBL" id="BOPO01000109">
    <property type="protein sequence ID" value="GIL29873.1"/>
    <property type="molecule type" value="Genomic_DNA"/>
</dbReference>
<comment type="similarity">
    <text evidence="1">Belongs to the protein kinase superfamily. STE Ser/Thr protein kinase family. STE20 subfamily.</text>
</comment>
<name>A0A8J4ENJ0_9ACTN</name>
<dbReference type="Gene3D" id="3.30.200.20">
    <property type="entry name" value="Phosphorylase Kinase, domain 1"/>
    <property type="match status" value="1"/>
</dbReference>
<evidence type="ECO:0000259" key="5">
    <source>
        <dbReference type="PROSITE" id="PS50011"/>
    </source>
</evidence>
<evidence type="ECO:0000313" key="7">
    <source>
        <dbReference type="Proteomes" id="UP000614996"/>
    </source>
</evidence>